<evidence type="ECO:0000313" key="3">
    <source>
        <dbReference type="Proteomes" id="UP000632849"/>
    </source>
</evidence>
<proteinExistence type="predicted"/>
<reference evidence="2" key="1">
    <citation type="journal article" date="2014" name="Int. J. Syst. Evol. Microbiol.">
        <title>Complete genome sequence of Corynebacterium casei LMG S-19264T (=DSM 44701T), isolated from a smear-ripened cheese.</title>
        <authorList>
            <consortium name="US DOE Joint Genome Institute (JGI-PGF)"/>
            <person name="Walter F."/>
            <person name="Albersmeier A."/>
            <person name="Kalinowski J."/>
            <person name="Ruckert C."/>
        </authorList>
    </citation>
    <scope>NUCLEOTIDE SEQUENCE</scope>
    <source>
        <strain evidence="2">JCM 4122</strain>
    </source>
</reference>
<evidence type="ECO:0000256" key="1">
    <source>
        <dbReference type="SAM" id="MobiDB-lite"/>
    </source>
</evidence>
<reference evidence="2" key="2">
    <citation type="submission" date="2020-09" db="EMBL/GenBank/DDBJ databases">
        <authorList>
            <person name="Sun Q."/>
            <person name="Ohkuma M."/>
        </authorList>
    </citation>
    <scope>NUCLEOTIDE SEQUENCE</scope>
    <source>
        <strain evidence="2">JCM 4122</strain>
    </source>
</reference>
<dbReference type="GeneID" id="95661134"/>
<dbReference type="RefSeq" id="WP_150230913.1">
    <property type="nucleotide sequence ID" value="NZ_BNBE01000001.1"/>
</dbReference>
<name>A0A919EJZ4_STRFL</name>
<dbReference type="EMBL" id="BNBE01000001">
    <property type="protein sequence ID" value="GHF88404.1"/>
    <property type="molecule type" value="Genomic_DNA"/>
</dbReference>
<feature type="compositionally biased region" description="Acidic residues" evidence="1">
    <location>
        <begin position="69"/>
        <end position="79"/>
    </location>
</feature>
<dbReference type="AlphaFoldDB" id="A0A919EJZ4"/>
<sequence length="125" mass="13162">MTDTNDERLRGIRITNTQGNVTIGDDNTVTNTVHVGGGPRDPRQEELLQAVRRFRTDLRAVVETEETAALDGELAETEAEIERTGEAGPGRLARLRQSLADAGNVAGLLASGVAVGQVLGTLLGG</sequence>
<gene>
    <name evidence="2" type="ORF">GCM10017667_16420</name>
</gene>
<evidence type="ECO:0000313" key="2">
    <source>
        <dbReference type="EMBL" id="GHF88404.1"/>
    </source>
</evidence>
<protein>
    <submittedName>
        <fullName evidence="2">Uncharacterized protein</fullName>
    </submittedName>
</protein>
<accession>A0A919EJZ4</accession>
<organism evidence="2 3">
    <name type="scientific">Streptomyces filamentosus</name>
    <name type="common">Streptomyces roseosporus</name>
    <dbReference type="NCBI Taxonomy" id="67294"/>
    <lineage>
        <taxon>Bacteria</taxon>
        <taxon>Bacillati</taxon>
        <taxon>Actinomycetota</taxon>
        <taxon>Actinomycetes</taxon>
        <taxon>Kitasatosporales</taxon>
        <taxon>Streptomycetaceae</taxon>
        <taxon>Streptomyces</taxon>
    </lineage>
</organism>
<comment type="caution">
    <text evidence="2">The sequence shown here is derived from an EMBL/GenBank/DDBJ whole genome shotgun (WGS) entry which is preliminary data.</text>
</comment>
<feature type="region of interest" description="Disordered" evidence="1">
    <location>
        <begin position="69"/>
        <end position="88"/>
    </location>
</feature>
<dbReference type="Proteomes" id="UP000632849">
    <property type="component" value="Unassembled WGS sequence"/>
</dbReference>
<keyword evidence="3" id="KW-1185">Reference proteome</keyword>